<dbReference type="EMBL" id="JBDJAW010000060">
    <property type="protein sequence ID" value="MEN3540808.1"/>
    <property type="molecule type" value="Genomic_DNA"/>
</dbReference>
<name>A0ABV0AZX5_9ACTN</name>
<protein>
    <recommendedName>
        <fullName evidence="3">PIN domain-containing protein</fullName>
    </recommendedName>
</protein>
<evidence type="ECO:0008006" key="3">
    <source>
        <dbReference type="Google" id="ProtNLM"/>
    </source>
</evidence>
<comment type="caution">
    <text evidence="1">The sequence shown here is derived from an EMBL/GenBank/DDBJ whole genome shotgun (WGS) entry which is preliminary data.</text>
</comment>
<dbReference type="SUPFAM" id="SSF88723">
    <property type="entry name" value="PIN domain-like"/>
    <property type="match status" value="1"/>
</dbReference>
<evidence type="ECO:0000313" key="1">
    <source>
        <dbReference type="EMBL" id="MEN3540808.1"/>
    </source>
</evidence>
<gene>
    <name evidence="1" type="ORF">AAH991_37240</name>
</gene>
<dbReference type="Proteomes" id="UP001447516">
    <property type="component" value="Unassembled WGS sequence"/>
</dbReference>
<organism evidence="1 2">
    <name type="scientific">Microbispora maris</name>
    <dbReference type="NCBI Taxonomy" id="3144104"/>
    <lineage>
        <taxon>Bacteria</taxon>
        <taxon>Bacillati</taxon>
        <taxon>Actinomycetota</taxon>
        <taxon>Actinomycetes</taxon>
        <taxon>Streptosporangiales</taxon>
        <taxon>Streptosporangiaceae</taxon>
        <taxon>Microbispora</taxon>
    </lineage>
</organism>
<sequence length="142" mass="15023">MSERGFVLDTTVVSEVARGDLPLITMLLELDQQGLRLMVPALVVAAVAAEMGGSDETGFLPAVRGIARLEHGAYGPLSDFDDALELGQAAARLTGDGRPLWQDAHAVMLARLEGADILTLDAGRWVGLELDGVQVTEVSDPE</sequence>
<keyword evidence="2" id="KW-1185">Reference proteome</keyword>
<proteinExistence type="predicted"/>
<evidence type="ECO:0000313" key="2">
    <source>
        <dbReference type="Proteomes" id="UP001447516"/>
    </source>
</evidence>
<dbReference type="InterPro" id="IPR029060">
    <property type="entry name" value="PIN-like_dom_sf"/>
</dbReference>
<reference evidence="1 2" key="1">
    <citation type="submission" date="2024-05" db="EMBL/GenBank/DDBJ databases">
        <title>Microbispora sp.ZYX-F-249.</title>
        <authorList>
            <person name="Xie H."/>
        </authorList>
    </citation>
    <scope>NUCLEOTIDE SEQUENCE [LARGE SCALE GENOMIC DNA]</scope>
    <source>
        <strain evidence="1 2">ZYX-F-249</strain>
    </source>
</reference>
<accession>A0ABV0AZX5</accession>
<dbReference type="RefSeq" id="WP_346230653.1">
    <property type="nucleotide sequence ID" value="NZ_JBDJAW010000060.1"/>
</dbReference>